<dbReference type="EMBL" id="JANPWB010000010">
    <property type="protein sequence ID" value="KAJ1143815.1"/>
    <property type="molecule type" value="Genomic_DNA"/>
</dbReference>
<accession>A0AAV7QXA8</accession>
<dbReference type="AlphaFoldDB" id="A0AAV7QXA8"/>
<name>A0AAV7QXA8_PLEWA</name>
<sequence length="156" mass="16856">MWASRLVAEMDATEFEEEETKCVQKLQSERVPPPRLIVTGGGRRLPGMETAAGSKRMRSAIGRSMNAGLPGSLHKKKWSGMASVSFADATVAIEVHYTAVCCVVHLYCHSCVRAWWGPATVAAAGSLLNLEAVTHKEGSSSEGGGDDWEPKRQPRC</sequence>
<feature type="region of interest" description="Disordered" evidence="1">
    <location>
        <begin position="136"/>
        <end position="156"/>
    </location>
</feature>
<proteinExistence type="predicted"/>
<keyword evidence="3" id="KW-1185">Reference proteome</keyword>
<comment type="caution">
    <text evidence="2">The sequence shown here is derived from an EMBL/GenBank/DDBJ whole genome shotgun (WGS) entry which is preliminary data.</text>
</comment>
<dbReference type="Proteomes" id="UP001066276">
    <property type="component" value="Chromosome 6"/>
</dbReference>
<reference evidence="2" key="1">
    <citation type="journal article" date="2022" name="bioRxiv">
        <title>Sequencing and chromosome-scale assembly of the giantPleurodeles waltlgenome.</title>
        <authorList>
            <person name="Brown T."/>
            <person name="Elewa A."/>
            <person name="Iarovenko S."/>
            <person name="Subramanian E."/>
            <person name="Araus A.J."/>
            <person name="Petzold A."/>
            <person name="Susuki M."/>
            <person name="Suzuki K.-i.T."/>
            <person name="Hayashi T."/>
            <person name="Toyoda A."/>
            <person name="Oliveira C."/>
            <person name="Osipova E."/>
            <person name="Leigh N.D."/>
            <person name="Simon A."/>
            <person name="Yun M.H."/>
        </authorList>
    </citation>
    <scope>NUCLEOTIDE SEQUENCE</scope>
    <source>
        <strain evidence="2">20211129_DDA</strain>
        <tissue evidence="2">Liver</tissue>
    </source>
</reference>
<gene>
    <name evidence="2" type="ORF">NDU88_010118</name>
</gene>
<evidence type="ECO:0000313" key="3">
    <source>
        <dbReference type="Proteomes" id="UP001066276"/>
    </source>
</evidence>
<protein>
    <submittedName>
        <fullName evidence="2">Uncharacterized protein</fullName>
    </submittedName>
</protein>
<evidence type="ECO:0000256" key="1">
    <source>
        <dbReference type="SAM" id="MobiDB-lite"/>
    </source>
</evidence>
<organism evidence="2 3">
    <name type="scientific">Pleurodeles waltl</name>
    <name type="common">Iberian ribbed newt</name>
    <dbReference type="NCBI Taxonomy" id="8319"/>
    <lineage>
        <taxon>Eukaryota</taxon>
        <taxon>Metazoa</taxon>
        <taxon>Chordata</taxon>
        <taxon>Craniata</taxon>
        <taxon>Vertebrata</taxon>
        <taxon>Euteleostomi</taxon>
        <taxon>Amphibia</taxon>
        <taxon>Batrachia</taxon>
        <taxon>Caudata</taxon>
        <taxon>Salamandroidea</taxon>
        <taxon>Salamandridae</taxon>
        <taxon>Pleurodelinae</taxon>
        <taxon>Pleurodeles</taxon>
    </lineage>
</organism>
<evidence type="ECO:0000313" key="2">
    <source>
        <dbReference type="EMBL" id="KAJ1143815.1"/>
    </source>
</evidence>